<gene>
    <name evidence="2" type="ORF">PFLUV_G00038000</name>
</gene>
<evidence type="ECO:0000313" key="3">
    <source>
        <dbReference type="Proteomes" id="UP000465112"/>
    </source>
</evidence>
<organism evidence="2 3">
    <name type="scientific">Perca fluviatilis</name>
    <name type="common">European perch</name>
    <dbReference type="NCBI Taxonomy" id="8168"/>
    <lineage>
        <taxon>Eukaryota</taxon>
        <taxon>Metazoa</taxon>
        <taxon>Chordata</taxon>
        <taxon>Craniata</taxon>
        <taxon>Vertebrata</taxon>
        <taxon>Euteleostomi</taxon>
        <taxon>Actinopterygii</taxon>
        <taxon>Neopterygii</taxon>
        <taxon>Teleostei</taxon>
        <taxon>Neoteleostei</taxon>
        <taxon>Acanthomorphata</taxon>
        <taxon>Eupercaria</taxon>
        <taxon>Perciformes</taxon>
        <taxon>Percoidei</taxon>
        <taxon>Percidae</taxon>
        <taxon>Percinae</taxon>
        <taxon>Perca</taxon>
    </lineage>
</organism>
<sequence length="135" mass="15139">MFEKRNIKRDKLQLRRTGKRFRRFVRYMWGVRSKRPTIPPHVFIKDGEDHEVDSEAENEEAGKNEGVPGGHLEILGFPEEGRLLTGLSVCRKDDDPKQGAETGALHPPIAARDTPLGGGSTMKLDRHGPPPQACF</sequence>
<comment type="caution">
    <text evidence="2">The sequence shown here is derived from an EMBL/GenBank/DDBJ whole genome shotgun (WGS) entry which is preliminary data.</text>
</comment>
<feature type="region of interest" description="Disordered" evidence="1">
    <location>
        <begin position="90"/>
        <end position="135"/>
    </location>
</feature>
<reference evidence="2 3" key="1">
    <citation type="submission" date="2019-06" db="EMBL/GenBank/DDBJ databases">
        <title>A chromosome-scale genome assembly of the European perch, Perca fluviatilis.</title>
        <authorList>
            <person name="Roques C."/>
            <person name="Zahm M."/>
            <person name="Cabau C."/>
            <person name="Klopp C."/>
            <person name="Bouchez O."/>
            <person name="Donnadieu C."/>
            <person name="Kuhl H."/>
            <person name="Gislard M."/>
            <person name="Guendouz S."/>
            <person name="Journot L."/>
            <person name="Haffray P."/>
            <person name="Bestin A."/>
            <person name="Morvezen R."/>
            <person name="Feron R."/>
            <person name="Wen M."/>
            <person name="Jouanno E."/>
            <person name="Herpin A."/>
            <person name="Schartl M."/>
            <person name="Postlethwait J."/>
            <person name="Schaerlinger B."/>
            <person name="Chardard D."/>
            <person name="Lecocq T."/>
            <person name="Poncet C."/>
            <person name="Jaffrelo L."/>
            <person name="Lampietro C."/>
            <person name="Guiguen Y."/>
        </authorList>
    </citation>
    <scope>NUCLEOTIDE SEQUENCE [LARGE SCALE GENOMIC DNA]</scope>
    <source>
        <tissue evidence="2">Blood</tissue>
    </source>
</reference>
<evidence type="ECO:0000256" key="1">
    <source>
        <dbReference type="SAM" id="MobiDB-lite"/>
    </source>
</evidence>
<accession>A0A6A5FNU1</accession>
<proteinExistence type="predicted"/>
<dbReference type="AlphaFoldDB" id="A0A6A5FNU1"/>
<evidence type="ECO:0000313" key="2">
    <source>
        <dbReference type="EMBL" id="KAF1393334.1"/>
    </source>
</evidence>
<protein>
    <submittedName>
        <fullName evidence="2">Uncharacterized protein</fullName>
    </submittedName>
</protein>
<dbReference type="EMBL" id="VHII01000003">
    <property type="protein sequence ID" value="KAF1393334.1"/>
    <property type="molecule type" value="Genomic_DNA"/>
</dbReference>
<feature type="compositionally biased region" description="Acidic residues" evidence="1">
    <location>
        <begin position="49"/>
        <end position="59"/>
    </location>
</feature>
<name>A0A6A5FNU1_PERFL</name>
<keyword evidence="3" id="KW-1185">Reference proteome</keyword>
<feature type="region of interest" description="Disordered" evidence="1">
    <location>
        <begin position="38"/>
        <end position="72"/>
    </location>
</feature>
<dbReference type="Proteomes" id="UP000465112">
    <property type="component" value="Chromosome 3"/>
</dbReference>